<dbReference type="WBParaSite" id="PSAMB.scaffold2276size24175.g17153.t1">
    <property type="protein sequence ID" value="PSAMB.scaffold2276size24175.g17153.t1"/>
    <property type="gene ID" value="PSAMB.scaffold2276size24175.g17153"/>
</dbReference>
<dbReference type="Pfam" id="PF00400">
    <property type="entry name" value="WD40"/>
    <property type="match status" value="4"/>
</dbReference>
<dbReference type="GO" id="GO:0007019">
    <property type="term" value="P:microtubule depolymerization"/>
    <property type="evidence" value="ECO:0007669"/>
    <property type="project" value="TreeGrafter"/>
</dbReference>
<keyword evidence="5" id="KW-0206">Cytoskeleton</keyword>
<dbReference type="SMART" id="SM00320">
    <property type="entry name" value="WD40"/>
    <property type="match status" value="6"/>
</dbReference>
<feature type="repeat" description="WD" evidence="6">
    <location>
        <begin position="181"/>
        <end position="222"/>
    </location>
</feature>
<evidence type="ECO:0000256" key="5">
    <source>
        <dbReference type="ARBA" id="ARBA00023212"/>
    </source>
</evidence>
<evidence type="ECO:0000256" key="7">
    <source>
        <dbReference type="SAM" id="MobiDB-lite"/>
    </source>
</evidence>
<sequence length="882" mass="95311">MKKLFEDVCHEGGSSSASLAVRSNLLATCGRDRCVKIWNTNIGATDTLVKKLDTTAAPECVHFSHDEHHLTYGSMSGAIKLVDVASGKEMRTLSGHRGKVFLVCQSPKSIYTWASGSLDNTIILWDIRQHPAAVATFRQHSKAVCALQFSPNAAWLASGAEDCKVKLVDVRAGGDGLLADLVGHSGSITDVRFHPSDYLLASGSADKTVRFWDLETYECVTQSQPATSAVRKIRFSRDGGALLTATEKDARAIHWEPFDLLGQAPLPPDAITTLDCAATADGLRLVAALPTSLTVLDAHIEAEESSSESGATTSAETSPVHGAMPTRRRNSKTRTKSLSSPSKSPARVPSDHRLDISGDDAFKKRDKLPRSRPQSPPPMQFDCLPSEEVFAVSVVSTAKGGGTTTTTTTTKTTKQRTVERQSSTGKCVERKPSLTRAPANNGRISGGNKSTTKTVVAVEPLGRKIEKVSPLPRPTGPMPNIPGQVLRTECKPLVAVTPATPTPNNTSASSCVDPSEFLPNDRRVREIGVCLVATVSASCANRSRRGCSPVVLPGQTSLSAAPIADRRAGRFVSSPIMMMFDDGASFDYVDYSRRPSAIRLEPLLPSKCVCGDRRNVSSAVDLFDFGGRWTIAEEKCPPVRLLGRAPTYIHLRRSSTPDALTLNSRAADLMRRSGVDRKSSMQLSDRGMGMGALRLTSSPLATATSALNERDCIVGISKDAQTMHVVLQHRANAIHSLRQTWKSGGLQRAVDVALQTNDQTLIVELLNTLNSRSSLWSLHLCAQLLSEIGKLLESKHEVYVQTAVHSLRVIVGSYGEMIRNGIVRTSSIGVDPPREERYEKCKRCHSQLMAIRSLAGSNAKLGRHTSAYREVGVLMQLFDPPV</sequence>
<dbReference type="Proteomes" id="UP000887566">
    <property type="component" value="Unplaced"/>
</dbReference>
<dbReference type="Pfam" id="PF13925">
    <property type="entry name" value="Katanin_con80"/>
    <property type="match status" value="1"/>
</dbReference>
<feature type="domain" description="Katanin p80 subunit C-terminal" evidence="8">
    <location>
        <begin position="718"/>
        <end position="861"/>
    </location>
</feature>
<reference evidence="10" key="1">
    <citation type="submission" date="2022-11" db="UniProtKB">
        <authorList>
            <consortium name="WormBaseParasite"/>
        </authorList>
    </citation>
    <scope>IDENTIFICATION</scope>
</reference>
<evidence type="ECO:0000256" key="2">
    <source>
        <dbReference type="ARBA" id="ARBA00022490"/>
    </source>
</evidence>
<dbReference type="InterPro" id="IPR028021">
    <property type="entry name" value="Katanin_C-terminal"/>
</dbReference>
<dbReference type="InterPro" id="IPR020472">
    <property type="entry name" value="WD40_PAC1"/>
</dbReference>
<dbReference type="AlphaFoldDB" id="A0A914VRB7"/>
<evidence type="ECO:0000313" key="10">
    <source>
        <dbReference type="WBParaSite" id="PSAMB.scaffold2276size24175.g17153.t1"/>
    </source>
</evidence>
<keyword evidence="4" id="KW-0677">Repeat</keyword>
<feature type="compositionally biased region" description="Basic and acidic residues" evidence="7">
    <location>
        <begin position="349"/>
        <end position="363"/>
    </location>
</feature>
<feature type="repeat" description="WD" evidence="6">
    <location>
        <begin position="93"/>
        <end position="135"/>
    </location>
</feature>
<dbReference type="PANTHER" id="PTHR19845">
    <property type="entry name" value="KATANIN P80 SUBUNIT"/>
    <property type="match status" value="1"/>
</dbReference>
<evidence type="ECO:0000313" key="9">
    <source>
        <dbReference type="Proteomes" id="UP000887566"/>
    </source>
</evidence>
<feature type="compositionally biased region" description="Basic residues" evidence="7">
    <location>
        <begin position="326"/>
        <end position="335"/>
    </location>
</feature>
<protein>
    <submittedName>
        <fullName evidence="10">Katanin p80 subunit C-terminal domain-containing protein</fullName>
    </submittedName>
</protein>
<keyword evidence="9" id="KW-1185">Reference proteome</keyword>
<feature type="repeat" description="WD" evidence="6">
    <location>
        <begin position="137"/>
        <end position="173"/>
    </location>
</feature>
<dbReference type="PROSITE" id="PS50294">
    <property type="entry name" value="WD_REPEATS_REGION"/>
    <property type="match status" value="1"/>
</dbReference>
<name>A0A914VRB7_9BILA</name>
<comment type="subcellular location">
    <subcellularLocation>
        <location evidence="1">Cytoplasm</location>
        <location evidence="1">Cytoskeleton</location>
    </subcellularLocation>
</comment>
<dbReference type="InterPro" id="IPR019775">
    <property type="entry name" value="WD40_repeat_CS"/>
</dbReference>
<dbReference type="InterPro" id="IPR015943">
    <property type="entry name" value="WD40/YVTN_repeat-like_dom_sf"/>
</dbReference>
<accession>A0A914VRB7</accession>
<dbReference type="PROSITE" id="PS50082">
    <property type="entry name" value="WD_REPEATS_2"/>
    <property type="match status" value="3"/>
</dbReference>
<dbReference type="PANTHER" id="PTHR19845:SF0">
    <property type="entry name" value="KATANIN P80 WD40 REPEAT-CONTAINING SUBUNIT B1"/>
    <property type="match status" value="1"/>
</dbReference>
<dbReference type="InterPro" id="IPR036322">
    <property type="entry name" value="WD40_repeat_dom_sf"/>
</dbReference>
<evidence type="ECO:0000259" key="8">
    <source>
        <dbReference type="Pfam" id="PF13925"/>
    </source>
</evidence>
<evidence type="ECO:0000256" key="3">
    <source>
        <dbReference type="ARBA" id="ARBA00022574"/>
    </source>
</evidence>
<keyword evidence="2" id="KW-0963">Cytoplasm</keyword>
<keyword evidence="3 6" id="KW-0853">WD repeat</keyword>
<dbReference type="GO" id="GO:0008352">
    <property type="term" value="C:katanin complex"/>
    <property type="evidence" value="ECO:0007669"/>
    <property type="project" value="TreeGrafter"/>
</dbReference>
<proteinExistence type="predicted"/>
<evidence type="ECO:0000256" key="4">
    <source>
        <dbReference type="ARBA" id="ARBA00022737"/>
    </source>
</evidence>
<dbReference type="CDD" id="cd00200">
    <property type="entry name" value="WD40"/>
    <property type="match status" value="1"/>
</dbReference>
<dbReference type="PRINTS" id="PR00320">
    <property type="entry name" value="GPROTEINBRPT"/>
</dbReference>
<dbReference type="PROSITE" id="PS00678">
    <property type="entry name" value="WD_REPEATS_1"/>
    <property type="match status" value="1"/>
</dbReference>
<feature type="region of interest" description="Disordered" evidence="7">
    <location>
        <begin position="400"/>
        <end position="430"/>
    </location>
</feature>
<evidence type="ECO:0000256" key="1">
    <source>
        <dbReference type="ARBA" id="ARBA00004245"/>
    </source>
</evidence>
<dbReference type="GO" id="GO:0008017">
    <property type="term" value="F:microtubule binding"/>
    <property type="evidence" value="ECO:0007669"/>
    <property type="project" value="InterPro"/>
</dbReference>
<dbReference type="SUPFAM" id="SSF50978">
    <property type="entry name" value="WD40 repeat-like"/>
    <property type="match status" value="1"/>
</dbReference>
<evidence type="ECO:0000256" key="6">
    <source>
        <dbReference type="PROSITE-ProRule" id="PRU00221"/>
    </source>
</evidence>
<feature type="compositionally biased region" description="Low complexity" evidence="7">
    <location>
        <begin position="307"/>
        <end position="318"/>
    </location>
</feature>
<feature type="region of interest" description="Disordered" evidence="7">
    <location>
        <begin position="301"/>
        <end position="383"/>
    </location>
</feature>
<dbReference type="Gene3D" id="2.130.10.10">
    <property type="entry name" value="YVTN repeat-like/Quinoprotein amine dehydrogenase"/>
    <property type="match status" value="2"/>
</dbReference>
<dbReference type="InterPro" id="IPR001680">
    <property type="entry name" value="WD40_rpt"/>
</dbReference>
<organism evidence="9 10">
    <name type="scientific">Plectus sambesii</name>
    <dbReference type="NCBI Taxonomy" id="2011161"/>
    <lineage>
        <taxon>Eukaryota</taxon>
        <taxon>Metazoa</taxon>
        <taxon>Ecdysozoa</taxon>
        <taxon>Nematoda</taxon>
        <taxon>Chromadorea</taxon>
        <taxon>Plectida</taxon>
        <taxon>Plectina</taxon>
        <taxon>Plectoidea</taxon>
        <taxon>Plectidae</taxon>
        <taxon>Plectus</taxon>
    </lineage>
</organism>